<feature type="binding site" evidence="13">
    <location>
        <position position="147"/>
    </location>
    <ligand>
        <name>Mg(2+)</name>
        <dbReference type="ChEBI" id="CHEBI:18420"/>
        <label>1</label>
    </ligand>
</feature>
<dbReference type="PANTHER" id="PTHR30194:SF3">
    <property type="entry name" value="CROSSOVER JUNCTION ENDODEOXYRIBONUCLEASE RUVC"/>
    <property type="match status" value="1"/>
</dbReference>
<keyword evidence="8 13" id="KW-0460">Magnesium</keyword>
<feature type="binding site" evidence="13">
    <location>
        <position position="7"/>
    </location>
    <ligand>
        <name>Mg(2+)</name>
        <dbReference type="ChEBI" id="CHEBI:18420"/>
        <label>1</label>
    </ligand>
</feature>
<dbReference type="NCBIfam" id="TIGR00228">
    <property type="entry name" value="ruvC"/>
    <property type="match status" value="1"/>
</dbReference>
<evidence type="ECO:0000256" key="9">
    <source>
        <dbReference type="ARBA" id="ARBA00023125"/>
    </source>
</evidence>
<dbReference type="FunFam" id="3.30.420.10:FF:000002">
    <property type="entry name" value="Crossover junction endodeoxyribonuclease RuvC"/>
    <property type="match status" value="1"/>
</dbReference>
<dbReference type="SUPFAM" id="SSF53098">
    <property type="entry name" value="Ribonuclease H-like"/>
    <property type="match status" value="1"/>
</dbReference>
<keyword evidence="10 13" id="KW-0233">DNA recombination</keyword>
<dbReference type="EC" id="3.1.21.10" evidence="13 14"/>
<comment type="subcellular location">
    <subcellularLocation>
        <location evidence="13">Cytoplasm</location>
    </subcellularLocation>
</comment>
<comment type="function">
    <text evidence="13">The RuvA-RuvB-RuvC complex processes Holliday junction (HJ) DNA during genetic recombination and DNA repair. Endonuclease that resolves HJ intermediates. Cleaves cruciform DNA by making single-stranded nicks across the HJ at symmetrical positions within the homologous arms, yielding a 5'-phosphate and a 3'-hydroxyl group; requires a central core of homology in the junction. The consensus cleavage sequence is 5'-(A/T)TT(C/G)-3'. Cleavage occurs on the 3'-side of the TT dinucleotide at the point of strand exchange. HJ branch migration catalyzed by RuvA-RuvB allows RuvC to scan DNA until it finds its consensus sequence, where it cleaves and resolves the cruciform DNA.</text>
</comment>
<evidence type="ECO:0000256" key="5">
    <source>
        <dbReference type="ARBA" id="ARBA00022759"/>
    </source>
</evidence>
<sequence length="174" mass="19438">MIVLGIDPGLANIGYGIIKELKAPLLDKKGVLKCLGYGLIQTDPAFYLAERLHKLNKELNAIIKEYEPSIIAMENVYFFKNPKSVMAVKQAEGVILLTATKKGIPVYAFNPLQVKFALTGYGRSEKKEVQEKITSTLNLREIPKPDDVADALAIALAYYKIKYTDCCKKSRRLN</sequence>
<dbReference type="GO" id="GO:0008821">
    <property type="term" value="F:crossover junction DNA endonuclease activity"/>
    <property type="evidence" value="ECO:0007669"/>
    <property type="project" value="UniProtKB-UniRule"/>
</dbReference>
<keyword evidence="3 13" id="KW-0540">Nuclease</keyword>
<dbReference type="GO" id="GO:0003677">
    <property type="term" value="F:DNA binding"/>
    <property type="evidence" value="ECO:0007669"/>
    <property type="project" value="UniProtKB-KW"/>
</dbReference>
<dbReference type="InterPro" id="IPR002176">
    <property type="entry name" value="X-over_junc_endoDNase_RuvC"/>
</dbReference>
<gene>
    <name evidence="13" type="primary">ruvC</name>
    <name evidence="15" type="ORF">COX37_03170</name>
</gene>
<evidence type="ECO:0000256" key="12">
    <source>
        <dbReference type="ARBA" id="ARBA00029354"/>
    </source>
</evidence>
<keyword evidence="11 13" id="KW-0234">DNA repair</keyword>
<keyword evidence="5 13" id="KW-0255">Endonuclease</keyword>
<evidence type="ECO:0000256" key="2">
    <source>
        <dbReference type="ARBA" id="ARBA00022490"/>
    </source>
</evidence>
<proteinExistence type="inferred from homology"/>
<comment type="caution">
    <text evidence="15">The sequence shown here is derived from an EMBL/GenBank/DDBJ whole genome shotgun (WGS) entry which is preliminary data.</text>
</comment>
<evidence type="ECO:0000256" key="4">
    <source>
        <dbReference type="ARBA" id="ARBA00022723"/>
    </source>
</evidence>
<comment type="subunit">
    <text evidence="13">Homodimer which binds Holliday junction (HJ) DNA. The HJ becomes 2-fold symmetrical on binding to RuvC with unstacked arms; it has a different conformation from HJ DNA in complex with RuvA. In the full resolvosome a probable DNA-RuvA(4)-RuvB(12)-RuvC(2) complex forms which resolves the HJ.</text>
</comment>
<accession>A0A2G9YTQ2</accession>
<dbReference type="InterPro" id="IPR036397">
    <property type="entry name" value="RNaseH_sf"/>
</dbReference>
<dbReference type="PRINTS" id="PR00696">
    <property type="entry name" value="RSOLVASERUVC"/>
</dbReference>
<evidence type="ECO:0000256" key="10">
    <source>
        <dbReference type="ARBA" id="ARBA00023172"/>
    </source>
</evidence>
<evidence type="ECO:0000256" key="1">
    <source>
        <dbReference type="ARBA" id="ARBA00009518"/>
    </source>
</evidence>
<dbReference type="Gene3D" id="3.30.420.10">
    <property type="entry name" value="Ribonuclease H-like superfamily/Ribonuclease H"/>
    <property type="match status" value="1"/>
</dbReference>
<comment type="catalytic activity">
    <reaction evidence="12 13">
        <text>Endonucleolytic cleavage at a junction such as a reciprocal single-stranded crossover between two homologous DNA duplexes (Holliday junction).</text>
        <dbReference type="EC" id="3.1.21.10"/>
    </reaction>
</comment>
<feature type="binding site" evidence="13">
    <location>
        <position position="74"/>
    </location>
    <ligand>
        <name>Mg(2+)</name>
        <dbReference type="ChEBI" id="CHEBI:18420"/>
        <label>2</label>
    </ligand>
</feature>
<evidence type="ECO:0000256" key="11">
    <source>
        <dbReference type="ARBA" id="ARBA00023204"/>
    </source>
</evidence>
<comment type="cofactor">
    <cofactor evidence="13">
        <name>Mg(2+)</name>
        <dbReference type="ChEBI" id="CHEBI:18420"/>
    </cofactor>
    <text evidence="13">Binds 2 Mg(2+) ion per subunit.</text>
</comment>
<feature type="active site" evidence="13">
    <location>
        <position position="74"/>
    </location>
</feature>
<keyword evidence="4 13" id="KW-0479">Metal-binding</keyword>
<dbReference type="Proteomes" id="UP000229976">
    <property type="component" value="Unassembled WGS sequence"/>
</dbReference>
<keyword evidence="7 13" id="KW-0378">Hydrolase</keyword>
<keyword evidence="9 13" id="KW-0238">DNA-binding</keyword>
<organism evidence="15 16">
    <name type="scientific">Candidatus Nealsonbacteria bacterium CG23_combo_of_CG06-09_8_20_14_all_39_17</name>
    <dbReference type="NCBI Taxonomy" id="1974722"/>
    <lineage>
        <taxon>Bacteria</taxon>
        <taxon>Candidatus Nealsoniibacteriota</taxon>
    </lineage>
</organism>
<evidence type="ECO:0000256" key="7">
    <source>
        <dbReference type="ARBA" id="ARBA00022801"/>
    </source>
</evidence>
<keyword evidence="6 13" id="KW-0227">DNA damage</keyword>
<dbReference type="HAMAP" id="MF_00034">
    <property type="entry name" value="RuvC"/>
    <property type="match status" value="1"/>
</dbReference>
<dbReference type="CDD" id="cd16962">
    <property type="entry name" value="RuvC"/>
    <property type="match status" value="1"/>
</dbReference>
<dbReference type="Pfam" id="PF02075">
    <property type="entry name" value="RuvC"/>
    <property type="match status" value="1"/>
</dbReference>
<evidence type="ECO:0000256" key="14">
    <source>
        <dbReference type="NCBIfam" id="TIGR00228"/>
    </source>
</evidence>
<evidence type="ECO:0000256" key="3">
    <source>
        <dbReference type="ARBA" id="ARBA00022722"/>
    </source>
</evidence>
<dbReference type="GO" id="GO:0005737">
    <property type="term" value="C:cytoplasm"/>
    <property type="evidence" value="ECO:0007669"/>
    <property type="project" value="UniProtKB-SubCell"/>
</dbReference>
<evidence type="ECO:0000256" key="8">
    <source>
        <dbReference type="ARBA" id="ARBA00022842"/>
    </source>
</evidence>
<keyword evidence="2 13" id="KW-0963">Cytoplasm</keyword>
<dbReference type="GO" id="GO:0006310">
    <property type="term" value="P:DNA recombination"/>
    <property type="evidence" value="ECO:0007669"/>
    <property type="project" value="UniProtKB-UniRule"/>
</dbReference>
<protein>
    <recommendedName>
        <fullName evidence="13 14">Crossover junction endodeoxyribonuclease RuvC</fullName>
        <ecNumber evidence="13 14">3.1.21.10</ecNumber>
    </recommendedName>
    <alternativeName>
        <fullName evidence="13">Holliday junction nuclease RuvC</fullName>
    </alternativeName>
    <alternativeName>
        <fullName evidence="13">Holliday junction resolvase RuvC</fullName>
    </alternativeName>
</protein>
<name>A0A2G9YTQ2_9BACT</name>
<comment type="similarity">
    <text evidence="1 13">Belongs to the RuvC family.</text>
</comment>
<dbReference type="NCBIfam" id="NF000711">
    <property type="entry name" value="PRK00039.2-1"/>
    <property type="match status" value="1"/>
</dbReference>
<feature type="active site" evidence="13">
    <location>
        <position position="147"/>
    </location>
</feature>
<reference evidence="15 16" key="1">
    <citation type="submission" date="2017-09" db="EMBL/GenBank/DDBJ databases">
        <title>Depth-based differentiation of microbial function through sediment-hosted aquifers and enrichment of novel symbionts in the deep terrestrial subsurface.</title>
        <authorList>
            <person name="Probst A.J."/>
            <person name="Ladd B."/>
            <person name="Jarett J.K."/>
            <person name="Geller-Mcgrath D.E."/>
            <person name="Sieber C.M."/>
            <person name="Emerson J.B."/>
            <person name="Anantharaman K."/>
            <person name="Thomas B.C."/>
            <person name="Malmstrom R."/>
            <person name="Stieglmeier M."/>
            <person name="Klingl A."/>
            <person name="Woyke T."/>
            <person name="Ryan C.M."/>
            <person name="Banfield J.F."/>
        </authorList>
    </citation>
    <scope>NUCLEOTIDE SEQUENCE [LARGE SCALE GENOMIC DNA]</scope>
    <source>
        <strain evidence="15">CG23_combo_of_CG06-09_8_20_14_all_39_17</strain>
    </source>
</reference>
<feature type="active site" evidence="13">
    <location>
        <position position="7"/>
    </location>
</feature>
<evidence type="ECO:0000256" key="13">
    <source>
        <dbReference type="HAMAP-Rule" id="MF_00034"/>
    </source>
</evidence>
<dbReference type="GO" id="GO:0000287">
    <property type="term" value="F:magnesium ion binding"/>
    <property type="evidence" value="ECO:0007669"/>
    <property type="project" value="UniProtKB-UniRule"/>
</dbReference>
<dbReference type="AlphaFoldDB" id="A0A2G9YTQ2"/>
<evidence type="ECO:0000256" key="6">
    <source>
        <dbReference type="ARBA" id="ARBA00022763"/>
    </source>
</evidence>
<dbReference type="GO" id="GO:0006281">
    <property type="term" value="P:DNA repair"/>
    <property type="evidence" value="ECO:0007669"/>
    <property type="project" value="UniProtKB-UniRule"/>
</dbReference>
<dbReference type="GO" id="GO:0048476">
    <property type="term" value="C:Holliday junction resolvase complex"/>
    <property type="evidence" value="ECO:0007669"/>
    <property type="project" value="UniProtKB-UniRule"/>
</dbReference>
<dbReference type="EMBL" id="PCRO01000037">
    <property type="protein sequence ID" value="PIP22616.1"/>
    <property type="molecule type" value="Genomic_DNA"/>
</dbReference>
<evidence type="ECO:0000313" key="16">
    <source>
        <dbReference type="Proteomes" id="UP000229976"/>
    </source>
</evidence>
<dbReference type="PANTHER" id="PTHR30194">
    <property type="entry name" value="CROSSOVER JUNCTION ENDODEOXYRIBONUCLEASE RUVC"/>
    <property type="match status" value="1"/>
</dbReference>
<evidence type="ECO:0000313" key="15">
    <source>
        <dbReference type="EMBL" id="PIP22616.1"/>
    </source>
</evidence>
<dbReference type="InterPro" id="IPR012337">
    <property type="entry name" value="RNaseH-like_sf"/>
</dbReference>